<evidence type="ECO:0000313" key="6">
    <source>
        <dbReference type="Proteomes" id="UP000182690"/>
    </source>
</evidence>
<dbReference type="InterPro" id="IPR011711">
    <property type="entry name" value="GntR_C"/>
</dbReference>
<evidence type="ECO:0000256" key="3">
    <source>
        <dbReference type="ARBA" id="ARBA00023163"/>
    </source>
</evidence>
<dbReference type="PANTHER" id="PTHR43537:SF5">
    <property type="entry name" value="UXU OPERON TRANSCRIPTIONAL REGULATOR"/>
    <property type="match status" value="1"/>
</dbReference>
<dbReference type="EMBL" id="FNKB01000001">
    <property type="protein sequence ID" value="SDQ38573.1"/>
    <property type="molecule type" value="Genomic_DNA"/>
</dbReference>
<keyword evidence="1" id="KW-0805">Transcription regulation</keyword>
<dbReference type="Pfam" id="PF00392">
    <property type="entry name" value="GntR"/>
    <property type="match status" value="1"/>
</dbReference>
<keyword evidence="2 5" id="KW-0238">DNA-binding</keyword>
<dbReference type="RefSeq" id="WP_010156679.1">
    <property type="nucleotide sequence ID" value="NZ_FNKB01000001.1"/>
</dbReference>
<dbReference type="Pfam" id="PF07729">
    <property type="entry name" value="FCD"/>
    <property type="match status" value="1"/>
</dbReference>
<dbReference type="SMART" id="SM00345">
    <property type="entry name" value="HTH_GNTR"/>
    <property type="match status" value="1"/>
</dbReference>
<dbReference type="InterPro" id="IPR036388">
    <property type="entry name" value="WH-like_DNA-bd_sf"/>
</dbReference>
<evidence type="ECO:0000256" key="2">
    <source>
        <dbReference type="ARBA" id="ARBA00023125"/>
    </source>
</evidence>
<feature type="domain" description="HTH gntR-type" evidence="4">
    <location>
        <begin position="10"/>
        <end position="82"/>
    </location>
</feature>
<sequence length="226" mass="24225">MATATAAKSERTGERVYRALLEQIQTGALAPGTAIGEVEQSLRWGVSRTPMREAIGRLVADGLITQQSARVLVVSGFDVADVRALFETRRALEETAARLAAERGDRQTFAEIASAFETAHPDPTASSADAYYALIARFDEAIDVAVANPYLVQALRPVRTHLARARALARDHHERLVASVGEHALIARAIADGDPELAAHATHVHLHRALASILAAIADTEERASA</sequence>
<reference evidence="5 6" key="1">
    <citation type="submission" date="2016-10" db="EMBL/GenBank/DDBJ databases">
        <authorList>
            <person name="de Groot N.N."/>
        </authorList>
    </citation>
    <scope>NUCLEOTIDE SEQUENCE [LARGE SCALE GENOMIC DNA]</scope>
    <source>
        <strain evidence="5 6">DSM 22788</strain>
    </source>
</reference>
<dbReference type="OrthoDB" id="8680240at2"/>
<dbReference type="Gene3D" id="1.10.10.10">
    <property type="entry name" value="Winged helix-like DNA-binding domain superfamily/Winged helix DNA-binding domain"/>
    <property type="match status" value="1"/>
</dbReference>
<dbReference type="GO" id="GO:0003700">
    <property type="term" value="F:DNA-binding transcription factor activity"/>
    <property type="evidence" value="ECO:0007669"/>
    <property type="project" value="InterPro"/>
</dbReference>
<gene>
    <name evidence="5" type="ORF">SAMN04488565_2575</name>
</gene>
<organism evidence="5 6">
    <name type="scientific">Leucobacter chromiiresistens</name>
    <dbReference type="NCBI Taxonomy" id="1079994"/>
    <lineage>
        <taxon>Bacteria</taxon>
        <taxon>Bacillati</taxon>
        <taxon>Actinomycetota</taxon>
        <taxon>Actinomycetes</taxon>
        <taxon>Micrococcales</taxon>
        <taxon>Microbacteriaceae</taxon>
        <taxon>Leucobacter</taxon>
    </lineage>
</organism>
<protein>
    <submittedName>
        <fullName evidence="5">DNA-binding transcriptional regulator, GntR family</fullName>
    </submittedName>
</protein>
<proteinExistence type="predicted"/>
<dbReference type="PROSITE" id="PS50949">
    <property type="entry name" value="HTH_GNTR"/>
    <property type="match status" value="1"/>
</dbReference>
<name>A0A1H1AFS0_9MICO</name>
<evidence type="ECO:0000313" key="5">
    <source>
        <dbReference type="EMBL" id="SDQ38573.1"/>
    </source>
</evidence>
<dbReference type="PANTHER" id="PTHR43537">
    <property type="entry name" value="TRANSCRIPTIONAL REGULATOR, GNTR FAMILY"/>
    <property type="match status" value="1"/>
</dbReference>
<keyword evidence="3" id="KW-0804">Transcription</keyword>
<dbReference type="STRING" id="1079994.SAMN04488565_2575"/>
<dbReference type="InterPro" id="IPR036390">
    <property type="entry name" value="WH_DNA-bd_sf"/>
</dbReference>
<dbReference type="Gene3D" id="1.20.120.530">
    <property type="entry name" value="GntR ligand-binding domain-like"/>
    <property type="match status" value="1"/>
</dbReference>
<dbReference type="SUPFAM" id="SSF48008">
    <property type="entry name" value="GntR ligand-binding domain-like"/>
    <property type="match status" value="1"/>
</dbReference>
<dbReference type="SMART" id="SM00895">
    <property type="entry name" value="FCD"/>
    <property type="match status" value="1"/>
</dbReference>
<dbReference type="SUPFAM" id="SSF46785">
    <property type="entry name" value="Winged helix' DNA-binding domain"/>
    <property type="match status" value="1"/>
</dbReference>
<dbReference type="InterPro" id="IPR008920">
    <property type="entry name" value="TF_FadR/GntR_C"/>
</dbReference>
<dbReference type="AlphaFoldDB" id="A0A1H1AFS0"/>
<dbReference type="Proteomes" id="UP000182690">
    <property type="component" value="Unassembled WGS sequence"/>
</dbReference>
<dbReference type="InterPro" id="IPR000524">
    <property type="entry name" value="Tscrpt_reg_HTH_GntR"/>
</dbReference>
<accession>A0A1H1AFS0</accession>
<evidence type="ECO:0000256" key="1">
    <source>
        <dbReference type="ARBA" id="ARBA00023015"/>
    </source>
</evidence>
<evidence type="ECO:0000259" key="4">
    <source>
        <dbReference type="PROSITE" id="PS50949"/>
    </source>
</evidence>
<dbReference type="GO" id="GO:0003677">
    <property type="term" value="F:DNA binding"/>
    <property type="evidence" value="ECO:0007669"/>
    <property type="project" value="UniProtKB-KW"/>
</dbReference>
<dbReference type="eggNOG" id="COG1802">
    <property type="taxonomic scope" value="Bacteria"/>
</dbReference>